<dbReference type="InterPro" id="IPR042101">
    <property type="entry name" value="SRP54_N_sf"/>
</dbReference>
<name>A0A382KQZ5_9ZZZZ</name>
<dbReference type="EMBL" id="UINC01082318">
    <property type="protein sequence ID" value="SVC26978.1"/>
    <property type="molecule type" value="Genomic_DNA"/>
</dbReference>
<sequence length="63" mass="7077">MFEKLGNAFSNVAKSLGEKELKEQDIDENLSQLEISLLESDVAMEVIDKIKLNLKEKLVGNKV</sequence>
<dbReference type="GO" id="GO:0005525">
    <property type="term" value="F:GTP binding"/>
    <property type="evidence" value="ECO:0007669"/>
    <property type="project" value="InterPro"/>
</dbReference>
<dbReference type="AlphaFoldDB" id="A0A382KQZ5"/>
<protein>
    <recommendedName>
        <fullName evidence="1">Signal recognition particle SRP54 helical bundle domain-containing protein</fullName>
    </recommendedName>
</protein>
<evidence type="ECO:0000259" key="1">
    <source>
        <dbReference type="SMART" id="SM00963"/>
    </source>
</evidence>
<dbReference type="Pfam" id="PF02881">
    <property type="entry name" value="SRP54_N"/>
    <property type="match status" value="1"/>
</dbReference>
<dbReference type="SMART" id="SM00963">
    <property type="entry name" value="SRP54_N"/>
    <property type="match status" value="1"/>
</dbReference>
<feature type="domain" description="Signal recognition particle SRP54 helical bundle" evidence="1">
    <location>
        <begin position="1"/>
        <end position="63"/>
    </location>
</feature>
<evidence type="ECO:0000313" key="2">
    <source>
        <dbReference type="EMBL" id="SVC26978.1"/>
    </source>
</evidence>
<gene>
    <name evidence="2" type="ORF">METZ01_LOCUS279832</name>
</gene>
<dbReference type="Gene3D" id="1.20.120.140">
    <property type="entry name" value="Signal recognition particle SRP54, nucleotide-binding domain"/>
    <property type="match status" value="1"/>
</dbReference>
<dbReference type="InterPro" id="IPR036225">
    <property type="entry name" value="SRP/SRP_N"/>
</dbReference>
<organism evidence="2">
    <name type="scientific">marine metagenome</name>
    <dbReference type="NCBI Taxonomy" id="408172"/>
    <lineage>
        <taxon>unclassified sequences</taxon>
        <taxon>metagenomes</taxon>
        <taxon>ecological metagenomes</taxon>
    </lineage>
</organism>
<dbReference type="GO" id="GO:0006614">
    <property type="term" value="P:SRP-dependent cotranslational protein targeting to membrane"/>
    <property type="evidence" value="ECO:0007669"/>
    <property type="project" value="InterPro"/>
</dbReference>
<feature type="non-terminal residue" evidence="2">
    <location>
        <position position="63"/>
    </location>
</feature>
<dbReference type="SUPFAM" id="SSF47364">
    <property type="entry name" value="Domain of the SRP/SRP receptor G-proteins"/>
    <property type="match status" value="1"/>
</dbReference>
<reference evidence="2" key="1">
    <citation type="submission" date="2018-05" db="EMBL/GenBank/DDBJ databases">
        <authorList>
            <person name="Lanie J.A."/>
            <person name="Ng W.-L."/>
            <person name="Kazmierczak K.M."/>
            <person name="Andrzejewski T.M."/>
            <person name="Davidsen T.M."/>
            <person name="Wayne K.J."/>
            <person name="Tettelin H."/>
            <person name="Glass J.I."/>
            <person name="Rusch D."/>
            <person name="Podicherti R."/>
            <person name="Tsui H.-C.T."/>
            <person name="Winkler M.E."/>
        </authorList>
    </citation>
    <scope>NUCLEOTIDE SEQUENCE</scope>
</reference>
<accession>A0A382KQZ5</accession>
<dbReference type="InterPro" id="IPR013822">
    <property type="entry name" value="Signal_recog_particl_SRP54_hlx"/>
</dbReference>
<proteinExistence type="predicted"/>